<dbReference type="Proteomes" id="UP000643403">
    <property type="component" value="Unassembled WGS sequence"/>
</dbReference>
<keyword evidence="4" id="KW-1185">Reference proteome</keyword>
<comment type="caution">
    <text evidence="3">The sequence shown here is derived from an EMBL/GenBank/DDBJ whole genome shotgun (WGS) entry which is preliminary data.</text>
</comment>
<dbReference type="Pfam" id="PF13511">
    <property type="entry name" value="DUF4124"/>
    <property type="match status" value="1"/>
</dbReference>
<dbReference type="EMBL" id="BMXY01000004">
    <property type="protein sequence ID" value="GGZ69896.1"/>
    <property type="molecule type" value="Genomic_DNA"/>
</dbReference>
<sequence>MSRLLPVLLIAGTVALPAPAATPTAPAQVTIYRCTDARGQLALRDSPCRAGERQEVRSMLRPTDPPARRVVAAPAAPAKRGNAAAVLPPTRVVYRTAPRPLYECTTPDGDRYTSETAEGNPRWVPLWTLGYPAVVGAPVVEGGYGARVEHRAGGTLIRADAGRRWRGPGYRTPVALGGAGTWVRDTCQPLPAAEVCNLLRDRREALDRRWFSALQGDRDEIQREQRRIDARLGEDCA</sequence>
<protein>
    <recommendedName>
        <fullName evidence="2">DUF4124 domain-containing protein</fullName>
    </recommendedName>
</protein>
<feature type="domain" description="DUF4124" evidence="2">
    <location>
        <begin position="24"/>
        <end position="73"/>
    </location>
</feature>
<evidence type="ECO:0000259" key="2">
    <source>
        <dbReference type="Pfam" id="PF13511"/>
    </source>
</evidence>
<feature type="signal peptide" evidence="1">
    <location>
        <begin position="1"/>
        <end position="20"/>
    </location>
</feature>
<evidence type="ECO:0000256" key="1">
    <source>
        <dbReference type="SAM" id="SignalP"/>
    </source>
</evidence>
<evidence type="ECO:0000313" key="4">
    <source>
        <dbReference type="Proteomes" id="UP000643403"/>
    </source>
</evidence>
<evidence type="ECO:0000313" key="3">
    <source>
        <dbReference type="EMBL" id="GGZ69896.1"/>
    </source>
</evidence>
<feature type="chain" id="PRO_5047243014" description="DUF4124 domain-containing protein" evidence="1">
    <location>
        <begin position="21"/>
        <end position="237"/>
    </location>
</feature>
<keyword evidence="1" id="KW-0732">Signal</keyword>
<organism evidence="3 4">
    <name type="scientific">Cognatilysobacter xinjiangensis</name>
    <dbReference type="NCBI Taxonomy" id="546892"/>
    <lineage>
        <taxon>Bacteria</taxon>
        <taxon>Pseudomonadati</taxon>
        <taxon>Pseudomonadota</taxon>
        <taxon>Gammaproteobacteria</taxon>
        <taxon>Lysobacterales</taxon>
        <taxon>Lysobacteraceae</taxon>
        <taxon>Cognatilysobacter</taxon>
    </lineage>
</organism>
<gene>
    <name evidence="3" type="ORF">GCM10008101_25170</name>
</gene>
<dbReference type="RefSeq" id="WP_189450538.1">
    <property type="nucleotide sequence ID" value="NZ_BMXY01000004.1"/>
</dbReference>
<name>A0ABQ3C8X1_9GAMM</name>
<proteinExistence type="predicted"/>
<dbReference type="InterPro" id="IPR025392">
    <property type="entry name" value="DUF4124"/>
</dbReference>
<reference evidence="4" key="1">
    <citation type="journal article" date="2019" name="Int. J. Syst. Evol. Microbiol.">
        <title>The Global Catalogue of Microorganisms (GCM) 10K type strain sequencing project: providing services to taxonomists for standard genome sequencing and annotation.</title>
        <authorList>
            <consortium name="The Broad Institute Genomics Platform"/>
            <consortium name="The Broad Institute Genome Sequencing Center for Infectious Disease"/>
            <person name="Wu L."/>
            <person name="Ma J."/>
        </authorList>
    </citation>
    <scope>NUCLEOTIDE SEQUENCE [LARGE SCALE GENOMIC DNA]</scope>
    <source>
        <strain evidence="4">KCTC 22558</strain>
    </source>
</reference>
<accession>A0ABQ3C8X1</accession>